<proteinExistence type="predicted"/>
<evidence type="ECO:0000313" key="1">
    <source>
        <dbReference type="EMBL" id="KAF7509810.1"/>
    </source>
</evidence>
<name>A0A8H7ARH3_9EURO</name>
<reference evidence="1" key="1">
    <citation type="submission" date="2020-02" db="EMBL/GenBank/DDBJ databases">
        <authorList>
            <person name="Palmer J.M."/>
        </authorList>
    </citation>
    <scope>NUCLEOTIDE SEQUENCE</scope>
    <source>
        <strain evidence="1">EPUS1.4</strain>
        <tissue evidence="1">Thallus</tissue>
    </source>
</reference>
<gene>
    <name evidence="1" type="ORF">GJ744_007505</name>
</gene>
<dbReference type="Proteomes" id="UP000606974">
    <property type="component" value="Unassembled WGS sequence"/>
</dbReference>
<evidence type="ECO:0000313" key="2">
    <source>
        <dbReference type="Proteomes" id="UP000606974"/>
    </source>
</evidence>
<comment type="caution">
    <text evidence="1">The sequence shown here is derived from an EMBL/GenBank/DDBJ whole genome shotgun (WGS) entry which is preliminary data.</text>
</comment>
<dbReference type="AlphaFoldDB" id="A0A8H7ARH3"/>
<dbReference type="EMBL" id="JAACFV010000037">
    <property type="protein sequence ID" value="KAF7509810.1"/>
    <property type="molecule type" value="Genomic_DNA"/>
</dbReference>
<keyword evidence="2" id="KW-1185">Reference proteome</keyword>
<organism evidence="1 2">
    <name type="scientific">Endocarpon pusillum</name>
    <dbReference type="NCBI Taxonomy" id="364733"/>
    <lineage>
        <taxon>Eukaryota</taxon>
        <taxon>Fungi</taxon>
        <taxon>Dikarya</taxon>
        <taxon>Ascomycota</taxon>
        <taxon>Pezizomycotina</taxon>
        <taxon>Eurotiomycetes</taxon>
        <taxon>Chaetothyriomycetidae</taxon>
        <taxon>Verrucariales</taxon>
        <taxon>Verrucariaceae</taxon>
        <taxon>Endocarpon</taxon>
    </lineage>
</organism>
<sequence length="60" mass="6662">MSGLISVRPKLKRKVGTWTKARSYHIISGPAHESPLNAAWDEQPCSYMEHAVNQSSTNPP</sequence>
<protein>
    <submittedName>
        <fullName evidence="1">Uncharacterized protein</fullName>
    </submittedName>
</protein>
<accession>A0A8H7ARH3</accession>